<name>A0AA88VCC3_9ASTE</name>
<feature type="compositionally biased region" description="Basic and acidic residues" evidence="1">
    <location>
        <begin position="232"/>
        <end position="252"/>
    </location>
</feature>
<dbReference type="EMBL" id="JAVXUP010002104">
    <property type="protein sequence ID" value="KAK3005614.1"/>
    <property type="molecule type" value="Genomic_DNA"/>
</dbReference>
<dbReference type="Proteomes" id="UP001188597">
    <property type="component" value="Unassembled WGS sequence"/>
</dbReference>
<keyword evidence="2" id="KW-0472">Membrane</keyword>
<evidence type="ECO:0000256" key="1">
    <source>
        <dbReference type="SAM" id="MobiDB-lite"/>
    </source>
</evidence>
<dbReference type="PANTHER" id="PTHR35997">
    <property type="entry name" value="COTTON FIBER PROTEIN-RELATED"/>
    <property type="match status" value="1"/>
</dbReference>
<protein>
    <submittedName>
        <fullName evidence="3">Uncharacterized protein</fullName>
    </submittedName>
</protein>
<evidence type="ECO:0000313" key="4">
    <source>
        <dbReference type="Proteomes" id="UP001188597"/>
    </source>
</evidence>
<feature type="region of interest" description="Disordered" evidence="1">
    <location>
        <begin position="180"/>
        <end position="265"/>
    </location>
</feature>
<reference evidence="3" key="1">
    <citation type="submission" date="2022-12" db="EMBL/GenBank/DDBJ databases">
        <title>Draft genome assemblies for two species of Escallonia (Escalloniales).</title>
        <authorList>
            <person name="Chanderbali A."/>
            <person name="Dervinis C."/>
            <person name="Anghel I."/>
            <person name="Soltis D."/>
            <person name="Soltis P."/>
            <person name="Zapata F."/>
        </authorList>
    </citation>
    <scope>NUCLEOTIDE SEQUENCE</scope>
    <source>
        <strain evidence="3">UCBG64.0493</strain>
        <tissue evidence="3">Leaf</tissue>
    </source>
</reference>
<accession>A0AA88VCC3</accession>
<proteinExistence type="predicted"/>
<dbReference type="PANTHER" id="PTHR35997:SF6">
    <property type="entry name" value="COTTON FIBER PROTEIN"/>
    <property type="match status" value="1"/>
</dbReference>
<feature type="transmembrane region" description="Helical" evidence="2">
    <location>
        <begin position="61"/>
        <end position="80"/>
    </location>
</feature>
<evidence type="ECO:0000256" key="2">
    <source>
        <dbReference type="SAM" id="Phobius"/>
    </source>
</evidence>
<sequence length="300" mass="34212">MAAAQLDLVENSVSTQGKFKKYAEKANVISFWAFFFSIFIYIYIFYIFNLSPSTLLNTNKFWFFISNTLILIIAADFGAFSSSSEEENCYVESANHDAASTNVSSCDHLPYPKTVGTPLLEVDTSQHEKKKELMVAHHKSEVPEDKFEITVKDDTKKSIERDSSHYSMPKVINEGKMIPAFDEKDDPEKPSESSQEKALELAKKADDITCDEKKAEPKTVRSLSHKAQGAAEDEKRNVILERSATEKRKGDITETDDEFSTMSDEELNRRVEEFIQRCNRQFRQEPASQKLQKVQESDIT</sequence>
<keyword evidence="2" id="KW-0812">Transmembrane</keyword>
<feature type="transmembrane region" description="Helical" evidence="2">
    <location>
        <begin position="29"/>
        <end position="49"/>
    </location>
</feature>
<organism evidence="3 4">
    <name type="scientific">Escallonia herrerae</name>
    <dbReference type="NCBI Taxonomy" id="1293975"/>
    <lineage>
        <taxon>Eukaryota</taxon>
        <taxon>Viridiplantae</taxon>
        <taxon>Streptophyta</taxon>
        <taxon>Embryophyta</taxon>
        <taxon>Tracheophyta</taxon>
        <taxon>Spermatophyta</taxon>
        <taxon>Magnoliopsida</taxon>
        <taxon>eudicotyledons</taxon>
        <taxon>Gunneridae</taxon>
        <taxon>Pentapetalae</taxon>
        <taxon>asterids</taxon>
        <taxon>campanulids</taxon>
        <taxon>Escalloniales</taxon>
        <taxon>Escalloniaceae</taxon>
        <taxon>Escallonia</taxon>
    </lineage>
</organism>
<keyword evidence="2" id="KW-1133">Transmembrane helix</keyword>
<dbReference type="InterPro" id="IPR008480">
    <property type="entry name" value="DUF761_pln"/>
</dbReference>
<keyword evidence="4" id="KW-1185">Reference proteome</keyword>
<dbReference type="AlphaFoldDB" id="A0AA88VCC3"/>
<gene>
    <name evidence="3" type="ORF">RJ639_015704</name>
</gene>
<dbReference type="Pfam" id="PF05553">
    <property type="entry name" value="DUF761"/>
    <property type="match status" value="1"/>
</dbReference>
<comment type="caution">
    <text evidence="3">The sequence shown here is derived from an EMBL/GenBank/DDBJ whole genome shotgun (WGS) entry which is preliminary data.</text>
</comment>
<feature type="compositionally biased region" description="Acidic residues" evidence="1">
    <location>
        <begin position="253"/>
        <end position="265"/>
    </location>
</feature>
<evidence type="ECO:0000313" key="3">
    <source>
        <dbReference type="EMBL" id="KAK3005614.1"/>
    </source>
</evidence>
<feature type="compositionally biased region" description="Basic and acidic residues" evidence="1">
    <location>
        <begin position="186"/>
        <end position="219"/>
    </location>
</feature>